<dbReference type="RefSeq" id="WP_248728376.1">
    <property type="nucleotide sequence ID" value="NZ_CP096829.1"/>
</dbReference>
<proteinExistence type="predicted"/>
<protein>
    <submittedName>
        <fullName evidence="1">Uncharacterized protein</fullName>
    </submittedName>
</protein>
<dbReference type="Proteomes" id="UP000829998">
    <property type="component" value="Chromosome"/>
</dbReference>
<evidence type="ECO:0000313" key="1">
    <source>
        <dbReference type="EMBL" id="UPZ16238.1"/>
    </source>
</evidence>
<gene>
    <name evidence="1" type="ORF">M0M44_02555</name>
</gene>
<keyword evidence="2" id="KW-1185">Reference proteome</keyword>
<organism evidence="1 2">
    <name type="scientific">Flavobacterium humidisoli</name>
    <dbReference type="NCBI Taxonomy" id="2937442"/>
    <lineage>
        <taxon>Bacteria</taxon>
        <taxon>Pseudomonadati</taxon>
        <taxon>Bacteroidota</taxon>
        <taxon>Flavobacteriia</taxon>
        <taxon>Flavobacteriales</taxon>
        <taxon>Flavobacteriaceae</taxon>
        <taxon>Flavobacterium</taxon>
    </lineage>
</organism>
<dbReference type="EMBL" id="CP096829">
    <property type="protein sequence ID" value="UPZ16238.1"/>
    <property type="molecule type" value="Genomic_DNA"/>
</dbReference>
<evidence type="ECO:0000313" key="2">
    <source>
        <dbReference type="Proteomes" id="UP000829998"/>
    </source>
</evidence>
<reference evidence="1 2" key="1">
    <citation type="submission" date="2022-04" db="EMBL/GenBank/DDBJ databases">
        <authorList>
            <person name="Ra J.-S."/>
            <person name="Kim S.-B."/>
        </authorList>
    </citation>
    <scope>NUCLEOTIDE SEQUENCE [LARGE SCALE GENOMIC DNA]</scope>
    <source>
        <strain evidence="1 2">MMS21-Er5</strain>
    </source>
</reference>
<sequence>MSDLKRVFLDKDTVALEFTPFSQTRTYGFICQNFENDQIINSIHFEVDVVCIQSYSNNNLSFEINRKQVYVDNLEPDLKIEQIADSSSKAIYPLNIKVSEEGNIIEITNHNDIKNRWLPIKKTLSKYYVGNIVSEILQKIESTLNNEILLKESICKTWFFHLYFKPIFNNYTKDESLNFIWKSPVFGNQIISYDVKQSIEEYYSATDKIFINVKGNSIDKRSINEVLNQYTYPKSEMSGIDVTPLKSEMEVKYKLYGEDRSIFSIIGTYKTTVTEKINRTTQIEIYHLPENSSFRPQSKPKQRNISFFVEEENEPVKKKTGFWGKLF</sequence>
<accession>A0ABY4LT65</accession>
<name>A0ABY4LT65_9FLAO</name>